<dbReference type="HOGENOM" id="CLU_3100706_0_0_0"/>
<proteinExistence type="predicted"/>
<organism evidence="2 3">
    <name type="scientific">Methylacidiphilum infernorum (isolate V4)</name>
    <name type="common">Methylokorus infernorum (strain V4)</name>
    <dbReference type="NCBI Taxonomy" id="481448"/>
    <lineage>
        <taxon>Bacteria</taxon>
        <taxon>Pseudomonadati</taxon>
        <taxon>Verrucomicrobiota</taxon>
        <taxon>Methylacidiphilae</taxon>
        <taxon>Methylacidiphilales</taxon>
        <taxon>Methylacidiphilaceae</taxon>
        <taxon>Methylacidiphilum (ex Ratnadevi et al. 2023)</taxon>
    </lineage>
</organism>
<accession>B3E098</accession>
<reference evidence="2 3" key="1">
    <citation type="journal article" date="2008" name="Biol. Direct">
        <title>Complete genome sequence of the extremely acidophilic methanotroph isolate V4, Methylacidiphilum infernorum, a representative of the bacterial phylum Verrucomicrobia.</title>
        <authorList>
            <person name="Hou S."/>
            <person name="Makarova K.S."/>
            <person name="Saw J.H."/>
            <person name="Senin P."/>
            <person name="Ly B.V."/>
            <person name="Zhou Z."/>
            <person name="Ren Y."/>
            <person name="Wang J."/>
            <person name="Galperin M.Y."/>
            <person name="Omelchenko M.V."/>
            <person name="Wolf Y.I."/>
            <person name="Yutin N."/>
            <person name="Koonin E.V."/>
            <person name="Stott M.B."/>
            <person name="Mountain B.W."/>
            <person name="Crowe M.A."/>
            <person name="Smirnova A.V."/>
            <person name="Dunfield P.F."/>
            <person name="Feng L."/>
            <person name="Wang L."/>
            <person name="Alam M."/>
        </authorList>
    </citation>
    <scope>NUCLEOTIDE SEQUENCE [LARGE SCALE GENOMIC DNA]</scope>
    <source>
        <strain evidence="3">Isolate V4</strain>
    </source>
</reference>
<dbReference type="EMBL" id="CP000975">
    <property type="protein sequence ID" value="ACD84327.1"/>
    <property type="molecule type" value="Genomic_DNA"/>
</dbReference>
<feature type="region of interest" description="Disordered" evidence="1">
    <location>
        <begin position="1"/>
        <end position="20"/>
    </location>
</feature>
<sequence>MLPLQGKIEPSCPAKTTESCCDRTGAERGIAWTKGFASGNGQIVIPKKKRN</sequence>
<name>B3E098_METI4</name>
<evidence type="ECO:0000313" key="3">
    <source>
        <dbReference type="Proteomes" id="UP000009149"/>
    </source>
</evidence>
<dbReference type="KEGG" id="min:Minf_2273"/>
<evidence type="ECO:0000313" key="2">
    <source>
        <dbReference type="EMBL" id="ACD84327.1"/>
    </source>
</evidence>
<dbReference type="STRING" id="481448.Minf_2273"/>
<gene>
    <name evidence="2" type="ordered locus">Minf_2273</name>
</gene>
<evidence type="ECO:0000256" key="1">
    <source>
        <dbReference type="SAM" id="MobiDB-lite"/>
    </source>
</evidence>
<dbReference type="AlphaFoldDB" id="B3E098"/>
<protein>
    <submittedName>
        <fullName evidence="2">Uncharacterized protein</fullName>
    </submittedName>
</protein>
<dbReference type="Proteomes" id="UP000009149">
    <property type="component" value="Chromosome"/>
</dbReference>